<dbReference type="EMBL" id="JAUQSX010000025">
    <property type="protein sequence ID" value="MDO7849911.1"/>
    <property type="molecule type" value="Genomic_DNA"/>
</dbReference>
<dbReference type="RefSeq" id="WP_305014570.1">
    <property type="nucleotide sequence ID" value="NZ_JAUQSX010000025.1"/>
</dbReference>
<keyword evidence="2" id="KW-1185">Reference proteome</keyword>
<comment type="caution">
    <text evidence="1">The sequence shown here is derived from an EMBL/GenBank/DDBJ whole genome shotgun (WGS) entry which is preliminary data.</text>
</comment>
<name>A0ABT9AJ57_9BACT</name>
<evidence type="ECO:0000313" key="2">
    <source>
        <dbReference type="Proteomes" id="UP001167796"/>
    </source>
</evidence>
<dbReference type="Proteomes" id="UP001167796">
    <property type="component" value="Unassembled WGS sequence"/>
</dbReference>
<proteinExistence type="predicted"/>
<reference evidence="1" key="1">
    <citation type="submission" date="2023-07" db="EMBL/GenBank/DDBJ databases">
        <authorList>
            <person name="Kim M.K."/>
        </authorList>
    </citation>
    <scope>NUCLEOTIDE SEQUENCE</scope>
    <source>
        <strain evidence="1">M29</strain>
    </source>
</reference>
<protein>
    <submittedName>
        <fullName evidence="1">Uncharacterized protein</fullName>
    </submittedName>
</protein>
<evidence type="ECO:0000313" key="1">
    <source>
        <dbReference type="EMBL" id="MDO7849911.1"/>
    </source>
</evidence>
<gene>
    <name evidence="1" type="ORF">Q5H92_26365</name>
</gene>
<organism evidence="1 2">
    <name type="scientific">Hymenobacter mellowenesis</name>
    <dbReference type="NCBI Taxonomy" id="3063995"/>
    <lineage>
        <taxon>Bacteria</taxon>
        <taxon>Pseudomonadati</taxon>
        <taxon>Bacteroidota</taxon>
        <taxon>Cytophagia</taxon>
        <taxon>Cytophagales</taxon>
        <taxon>Hymenobacteraceae</taxon>
        <taxon>Hymenobacter</taxon>
    </lineage>
</organism>
<accession>A0ABT9AJ57</accession>
<sequence>MREIRIKETPAAMFIGEPVIHIGRLPERWPEVALAPYSQLRAAMAANSETGKIKATALICGIEPDILLADVGMYGVIYEAATWLFEQEPPHPAQRLETLTHQGVTYRFVGDLHKINAGQLEALLDFIAENAAAPVLSAPHLLAVLFMPVDAAEQSAEVVSAAAEAFASLPVSVAWPVLLDFLRSGASAALHIRNSSALHQTTAQLLTTIEQAVSSPPTAGGSFTLSLKLRRSRNRLPSDQN</sequence>